<organism evidence="1 2">
    <name type="scientific">Arabis nemorensis</name>
    <dbReference type="NCBI Taxonomy" id="586526"/>
    <lineage>
        <taxon>Eukaryota</taxon>
        <taxon>Viridiplantae</taxon>
        <taxon>Streptophyta</taxon>
        <taxon>Embryophyta</taxon>
        <taxon>Tracheophyta</taxon>
        <taxon>Spermatophyta</taxon>
        <taxon>Magnoliopsida</taxon>
        <taxon>eudicotyledons</taxon>
        <taxon>Gunneridae</taxon>
        <taxon>Pentapetalae</taxon>
        <taxon>rosids</taxon>
        <taxon>malvids</taxon>
        <taxon>Brassicales</taxon>
        <taxon>Brassicaceae</taxon>
        <taxon>Arabideae</taxon>
        <taxon>Arabis</taxon>
    </lineage>
</organism>
<dbReference type="EMBL" id="CABITT030000008">
    <property type="protein sequence ID" value="VVB15340.1"/>
    <property type="molecule type" value="Genomic_DNA"/>
</dbReference>
<dbReference type="Proteomes" id="UP000489600">
    <property type="component" value="Unassembled WGS sequence"/>
</dbReference>
<comment type="caution">
    <text evidence="1">The sequence shown here is derived from an EMBL/GenBank/DDBJ whole genome shotgun (WGS) entry which is preliminary data.</text>
</comment>
<dbReference type="AlphaFoldDB" id="A0A565CNP4"/>
<protein>
    <submittedName>
        <fullName evidence="1">Uncharacterized protein</fullName>
    </submittedName>
</protein>
<proteinExistence type="predicted"/>
<evidence type="ECO:0000313" key="2">
    <source>
        <dbReference type="Proteomes" id="UP000489600"/>
    </source>
</evidence>
<keyword evidence="2" id="KW-1185">Reference proteome</keyword>
<sequence>MRIMKRCRRVKCCYILLDKLLLWEIRVQKKRSSIGDKADCHKVLDDESSDGIKEEKKVVNDVSCLFQILFWPGVTRKWKVAYVQSKGMKIFKDVPCQCLFMIRRPWILLLILKLLNTVVLGLK</sequence>
<gene>
    <name evidence="1" type="ORF">ANE_LOCUS25784</name>
</gene>
<reference evidence="1" key="1">
    <citation type="submission" date="2019-07" db="EMBL/GenBank/DDBJ databases">
        <authorList>
            <person name="Dittberner H."/>
        </authorList>
    </citation>
    <scope>NUCLEOTIDE SEQUENCE [LARGE SCALE GENOMIC DNA]</scope>
</reference>
<accession>A0A565CNP4</accession>
<name>A0A565CNP4_9BRAS</name>
<evidence type="ECO:0000313" key="1">
    <source>
        <dbReference type="EMBL" id="VVB15340.1"/>
    </source>
</evidence>